<protein>
    <submittedName>
        <fullName evidence="1">DUF5791 family protein</fullName>
    </submittedName>
</protein>
<dbReference type="Proteomes" id="UP001321018">
    <property type="component" value="Unassembled WGS sequence"/>
</dbReference>
<comment type="caution">
    <text evidence="1">The sequence shown here is derived from an EMBL/GenBank/DDBJ whole genome shotgun (WGS) entry which is preliminary data.</text>
</comment>
<dbReference type="EMBL" id="JAOPKA010000005">
    <property type="protein sequence ID" value="MCU4741912.1"/>
    <property type="molecule type" value="Genomic_DNA"/>
</dbReference>
<dbReference type="RefSeq" id="WP_338003738.1">
    <property type="nucleotide sequence ID" value="NZ_JAOPKA010000005.1"/>
</dbReference>
<proteinExistence type="predicted"/>
<reference evidence="1" key="1">
    <citation type="submission" date="2022-09" db="EMBL/GenBank/DDBJ databases">
        <title>Enrichment on poylsaccharides allowed isolation of novel metabolic and taxonomic groups of Haloarchaea.</title>
        <authorList>
            <person name="Sorokin D.Y."/>
            <person name="Elcheninov A.G."/>
            <person name="Khizhniak T.V."/>
            <person name="Kolganova T.V."/>
            <person name="Kublanov I.V."/>
        </authorList>
    </citation>
    <scope>NUCLEOTIDE SEQUENCE</scope>
    <source>
        <strain evidence="1">AArc-xg1-1</strain>
    </source>
</reference>
<organism evidence="1 2">
    <name type="scientific">Natronoglomus mannanivorans</name>
    <dbReference type="NCBI Taxonomy" id="2979990"/>
    <lineage>
        <taxon>Archaea</taxon>
        <taxon>Methanobacteriati</taxon>
        <taxon>Methanobacteriota</taxon>
        <taxon>Stenosarchaea group</taxon>
        <taxon>Halobacteria</taxon>
        <taxon>Halobacteriales</taxon>
        <taxon>Natrialbaceae</taxon>
        <taxon>Natronoglomus</taxon>
    </lineage>
</organism>
<gene>
    <name evidence="1" type="ORF">OB960_10940</name>
</gene>
<evidence type="ECO:0000313" key="1">
    <source>
        <dbReference type="EMBL" id="MCU4741912.1"/>
    </source>
</evidence>
<dbReference type="AlphaFoldDB" id="A0AAP2YYK9"/>
<name>A0AAP2YYK9_9EURY</name>
<dbReference type="InterPro" id="IPR043809">
    <property type="entry name" value="DUF5791"/>
</dbReference>
<dbReference type="Pfam" id="PF19104">
    <property type="entry name" value="DUF5791"/>
    <property type="match status" value="1"/>
</dbReference>
<accession>A0AAP2YYK9</accession>
<sequence length="143" mass="15528">MFYEQRMQAPDSPASLRAEYDEDLREAVDAVGLETAADATSVDADQLEALLDLEGESPDLDLEEAAEIQALAEGTPDPDTIVEMACEHLLLGMTTAVLDVDSLAGELEIDLDAKEVQQKIERRAPMSFDEFVHVQHVIASGSP</sequence>
<evidence type="ECO:0000313" key="2">
    <source>
        <dbReference type="Proteomes" id="UP001321018"/>
    </source>
</evidence>